<evidence type="ECO:0000313" key="1">
    <source>
        <dbReference type="EMBL" id="MBB3210232.1"/>
    </source>
</evidence>
<protein>
    <submittedName>
        <fullName evidence="1">Uncharacterized protein</fullName>
    </submittedName>
</protein>
<comment type="caution">
    <text evidence="1">The sequence shown here is derived from an EMBL/GenBank/DDBJ whole genome shotgun (WGS) entry which is preliminary data.</text>
</comment>
<dbReference type="AlphaFoldDB" id="A0A7W5H821"/>
<sequence length="76" mass="7950">MDSITGGEKSLAPVKCQRVADGAVCGKVRLEKILRIVIHQAICGSDAAVSGVYSSCCSATGSPVPSWARTCRMPLR</sequence>
<keyword evidence="2" id="KW-1185">Reference proteome</keyword>
<gene>
    <name evidence="1" type="ORF">FHS27_006078</name>
</gene>
<evidence type="ECO:0000313" key="2">
    <source>
        <dbReference type="Proteomes" id="UP000536179"/>
    </source>
</evidence>
<accession>A0A7W5H821</accession>
<reference evidence="1 2" key="1">
    <citation type="submission" date="2020-08" db="EMBL/GenBank/DDBJ databases">
        <title>Genomic Encyclopedia of Type Strains, Phase III (KMG-III): the genomes of soil and plant-associated and newly described type strains.</title>
        <authorList>
            <person name="Whitman W."/>
        </authorList>
    </citation>
    <scope>NUCLEOTIDE SEQUENCE [LARGE SCALE GENOMIC DNA]</scope>
    <source>
        <strain evidence="1 2">CECT 8075</strain>
    </source>
</reference>
<organism evidence="1 2">
    <name type="scientific">Aporhodopirellula rubra</name>
    <dbReference type="NCBI Taxonomy" id="980271"/>
    <lineage>
        <taxon>Bacteria</taxon>
        <taxon>Pseudomonadati</taxon>
        <taxon>Planctomycetota</taxon>
        <taxon>Planctomycetia</taxon>
        <taxon>Pirellulales</taxon>
        <taxon>Pirellulaceae</taxon>
        <taxon>Aporhodopirellula</taxon>
    </lineage>
</organism>
<name>A0A7W5H821_9BACT</name>
<proteinExistence type="predicted"/>
<dbReference type="Proteomes" id="UP000536179">
    <property type="component" value="Unassembled WGS sequence"/>
</dbReference>
<dbReference type="EMBL" id="JACHXU010000033">
    <property type="protein sequence ID" value="MBB3210232.1"/>
    <property type="molecule type" value="Genomic_DNA"/>
</dbReference>